<dbReference type="PANTHER" id="PTHR21381">
    <property type="entry name" value="ZGC:162297"/>
    <property type="match status" value="1"/>
</dbReference>
<sequence length="238" mass="25417">MLHLKGEDEQDRLSRARTEIDVLLDAGVDALVVENYFGTVTDVENVLAHLQGNYPDTVYGVNVLDDDAAGFALAERYGATFVQLDSVAGHLAPEDDGPFEERLRQWRASTSALVLGGVRFKYQPVLSGNSLATDLAIARSRCDAVVVTGEGTGQETDPQKISEFRRLLGSDFPIVVGAGVTVANVAEQLALADAAIVGSYLKDSYTDQGDVAGEHVRALMAAVETVRRGAPEPTGGRR</sequence>
<protein>
    <submittedName>
        <fullName evidence="1">Membrane biogenesis protein</fullName>
    </submittedName>
</protein>
<dbReference type="SUPFAM" id="SSF51395">
    <property type="entry name" value="FMN-linked oxidoreductases"/>
    <property type="match status" value="1"/>
</dbReference>
<gene>
    <name evidence="1" type="ORF">IPI13_08945</name>
</gene>
<name>A0A935M6U3_9MICO</name>
<dbReference type="Pfam" id="PF03437">
    <property type="entry name" value="BtpA"/>
    <property type="match status" value="1"/>
</dbReference>
<dbReference type="InterPro" id="IPR013785">
    <property type="entry name" value="Aldolase_TIM"/>
</dbReference>
<dbReference type="AlphaFoldDB" id="A0A935M6U3"/>
<dbReference type="PANTHER" id="PTHR21381:SF3">
    <property type="entry name" value="SGC REGION PROTEIN SGCQ-RELATED"/>
    <property type="match status" value="1"/>
</dbReference>
<dbReference type="Proteomes" id="UP000726105">
    <property type="component" value="Unassembled WGS sequence"/>
</dbReference>
<dbReference type="Gene3D" id="3.20.20.70">
    <property type="entry name" value="Aldolase class I"/>
    <property type="match status" value="1"/>
</dbReference>
<proteinExistence type="predicted"/>
<accession>A0A935M6U3</accession>
<organism evidence="1 2">
    <name type="scientific">Candidatus Phosphoribacter hodrii</name>
    <dbReference type="NCBI Taxonomy" id="2953743"/>
    <lineage>
        <taxon>Bacteria</taxon>
        <taxon>Bacillati</taxon>
        <taxon>Actinomycetota</taxon>
        <taxon>Actinomycetes</taxon>
        <taxon>Micrococcales</taxon>
        <taxon>Dermatophilaceae</taxon>
        <taxon>Candidatus Phosphoribacter</taxon>
    </lineage>
</organism>
<dbReference type="InterPro" id="IPR005137">
    <property type="entry name" value="BtpA"/>
</dbReference>
<comment type="caution">
    <text evidence="1">The sequence shown here is derived from an EMBL/GenBank/DDBJ whole genome shotgun (WGS) entry which is preliminary data.</text>
</comment>
<evidence type="ECO:0000313" key="1">
    <source>
        <dbReference type="EMBL" id="MBK7273279.1"/>
    </source>
</evidence>
<evidence type="ECO:0000313" key="2">
    <source>
        <dbReference type="Proteomes" id="UP000726105"/>
    </source>
</evidence>
<dbReference type="EMBL" id="JADJIB010000003">
    <property type="protein sequence ID" value="MBK7273279.1"/>
    <property type="molecule type" value="Genomic_DNA"/>
</dbReference>
<reference evidence="1 2" key="1">
    <citation type="submission" date="2020-10" db="EMBL/GenBank/DDBJ databases">
        <title>Connecting structure to function with the recovery of over 1000 high-quality activated sludge metagenome-assembled genomes encoding full-length rRNA genes using long-read sequencing.</title>
        <authorList>
            <person name="Singleton C.M."/>
            <person name="Petriglieri F."/>
            <person name="Kristensen J.M."/>
            <person name="Kirkegaard R.H."/>
            <person name="Michaelsen T.Y."/>
            <person name="Andersen M.H."/>
            <person name="Karst S.M."/>
            <person name="Dueholm M.S."/>
            <person name="Nielsen P.H."/>
            <person name="Albertsen M."/>
        </authorList>
    </citation>
    <scope>NUCLEOTIDE SEQUENCE [LARGE SCALE GENOMIC DNA]</scope>
    <source>
        <strain evidence="1">Ega_18-Q3-R5-49_MAXAC.001</strain>
    </source>
</reference>